<evidence type="ECO:0000313" key="4">
    <source>
        <dbReference type="Proteomes" id="UP000614601"/>
    </source>
</evidence>
<organism evidence="3 4">
    <name type="scientific">Bursaphelenchus okinawaensis</name>
    <dbReference type="NCBI Taxonomy" id="465554"/>
    <lineage>
        <taxon>Eukaryota</taxon>
        <taxon>Metazoa</taxon>
        <taxon>Ecdysozoa</taxon>
        <taxon>Nematoda</taxon>
        <taxon>Chromadorea</taxon>
        <taxon>Rhabditida</taxon>
        <taxon>Tylenchina</taxon>
        <taxon>Tylenchomorpha</taxon>
        <taxon>Aphelenchoidea</taxon>
        <taxon>Aphelenchoididae</taxon>
        <taxon>Bursaphelenchus</taxon>
    </lineage>
</organism>
<dbReference type="Gene3D" id="1.20.1070.10">
    <property type="entry name" value="Rhodopsin 7-helix transmembrane proteins"/>
    <property type="match status" value="1"/>
</dbReference>
<accession>A0A811KVI9</accession>
<keyword evidence="2" id="KW-0732">Signal</keyword>
<dbReference type="EMBL" id="CAJFDH010000004">
    <property type="protein sequence ID" value="CAD5220658.1"/>
    <property type="molecule type" value="Genomic_DNA"/>
</dbReference>
<evidence type="ECO:0000313" key="3">
    <source>
        <dbReference type="EMBL" id="CAD5220658.1"/>
    </source>
</evidence>
<dbReference type="PANTHER" id="PTHR23021:SF11">
    <property type="entry name" value="SERPENTINE RECEPTOR, CLASS T"/>
    <property type="match status" value="1"/>
</dbReference>
<dbReference type="SUPFAM" id="SSF81321">
    <property type="entry name" value="Family A G protein-coupled receptor-like"/>
    <property type="match status" value="1"/>
</dbReference>
<dbReference type="AlphaFoldDB" id="A0A811KVI9"/>
<gene>
    <name evidence="3" type="ORF">BOKJ2_LOCUS9054</name>
</gene>
<dbReference type="Proteomes" id="UP000783686">
    <property type="component" value="Unassembled WGS sequence"/>
</dbReference>
<protein>
    <recommendedName>
        <fullName evidence="5">Serpentine receptor class gamma</fullName>
    </recommendedName>
</protein>
<dbReference type="Proteomes" id="UP000614601">
    <property type="component" value="Unassembled WGS sequence"/>
</dbReference>
<feature type="transmembrane region" description="Helical" evidence="1">
    <location>
        <begin position="221"/>
        <end position="247"/>
    </location>
</feature>
<evidence type="ECO:0000256" key="1">
    <source>
        <dbReference type="SAM" id="Phobius"/>
    </source>
</evidence>
<feature type="transmembrane region" description="Helical" evidence="1">
    <location>
        <begin position="60"/>
        <end position="84"/>
    </location>
</feature>
<dbReference type="OrthoDB" id="5873245at2759"/>
<keyword evidence="1" id="KW-0812">Transmembrane</keyword>
<keyword evidence="1" id="KW-1133">Transmembrane helix</keyword>
<keyword evidence="1" id="KW-0472">Membrane</keyword>
<feature type="signal peptide" evidence="2">
    <location>
        <begin position="1"/>
        <end position="18"/>
    </location>
</feature>
<evidence type="ECO:0000256" key="2">
    <source>
        <dbReference type="SAM" id="SignalP"/>
    </source>
</evidence>
<feature type="transmembrane region" description="Helical" evidence="1">
    <location>
        <begin position="105"/>
        <end position="136"/>
    </location>
</feature>
<reference evidence="3" key="1">
    <citation type="submission" date="2020-09" db="EMBL/GenBank/DDBJ databases">
        <authorList>
            <person name="Kikuchi T."/>
        </authorList>
    </citation>
    <scope>NUCLEOTIDE SEQUENCE</scope>
    <source>
        <strain evidence="3">SH1</strain>
    </source>
</reference>
<feature type="transmembrane region" description="Helical" evidence="1">
    <location>
        <begin position="21"/>
        <end position="48"/>
    </location>
</feature>
<comment type="caution">
    <text evidence="3">The sequence shown here is derived from an EMBL/GenBank/DDBJ whole genome shotgun (WGS) entry which is preliminary data.</text>
</comment>
<dbReference type="EMBL" id="CAJFCW020000004">
    <property type="protein sequence ID" value="CAG9114011.1"/>
    <property type="molecule type" value="Genomic_DNA"/>
</dbReference>
<sequence length="291" mass="33196">MMLYVLCIISMLLSTHRSRPSYMLMILLGISHVGGLQVSGLMTAVFAISGNVFCDFPTVIYVGGCVGLGTWCCSTMTGIILTLNRCCEIYSPRVANRLFNGVCKYFWLALPCSYFWFFFWYTNPPLFSGILMSWFFNPHMSYFEDDNNTYHNYFHAINNIADCILGTCVSLLFVVLYLKKARAVRSDMSATDKKMCLQVFIIEGMQILASSLYVVQQVSQVNFYITLVASSAYFMSQGFPPIIYLTFNKTITRVMYGKIFRVSNYTHPSTKEQHYDKNGVGNVQVKAYTQY</sequence>
<dbReference type="InterPro" id="IPR019425">
    <property type="entry name" value="7TM_GPCR_serpentine_rcpt_Srt"/>
</dbReference>
<feature type="transmembrane region" description="Helical" evidence="1">
    <location>
        <begin position="199"/>
        <end position="215"/>
    </location>
</feature>
<feature type="chain" id="PRO_5036221229" description="Serpentine receptor class gamma" evidence="2">
    <location>
        <begin position="19"/>
        <end position="291"/>
    </location>
</feature>
<dbReference type="PANTHER" id="PTHR23021">
    <property type="entry name" value="SERPENTINE RECEPTOR, CLASS T"/>
    <property type="match status" value="1"/>
</dbReference>
<proteinExistence type="predicted"/>
<keyword evidence="4" id="KW-1185">Reference proteome</keyword>
<feature type="transmembrane region" description="Helical" evidence="1">
    <location>
        <begin position="156"/>
        <end position="178"/>
    </location>
</feature>
<dbReference type="Pfam" id="PF10321">
    <property type="entry name" value="7TM_GPCR_Srt"/>
    <property type="match status" value="1"/>
</dbReference>
<name>A0A811KVI9_9BILA</name>
<evidence type="ECO:0008006" key="5">
    <source>
        <dbReference type="Google" id="ProtNLM"/>
    </source>
</evidence>